<feature type="transmembrane region" description="Helical" evidence="7">
    <location>
        <begin position="771"/>
        <end position="793"/>
    </location>
</feature>
<sequence>MADTPHTGTDTPAGTTAEYQSHQQHHSHHSHHTGKRLRHFLRPDGRKVHIASSPDEANHMRRKLSAAEEKEDFDLVVHGSPEHIEALRHTHAHHTAHRRRLHQDHGDLAQEFERVIRDLDALSTELHMLTSHAVQLDANFSKYGYSAHLRTKEDFNTADSTDSSASSFSFDKETWHADRHHGASIRLYQKPIVRQYFHKGLLWRAKEAQEVASYELFIDLFYVGIIAIIGDSAAEHPTGQSLLRFSITFIMGWKFWTDIGVLVSWFDSDDVVRRLSVLFLLTCLLGFTTNMAEAWERTYAPLVAFYLAARLFVATSFFWYAWIIPMVRGTMLGNGIIMLIPAALWIGSIHVEEPARQGAIWTAIVFDLFGQFGMVLLQRPGSPVFKFVPGWIKRSLEFFPATNIEHRIERTNAFVTLVFGSCVLGLLYQSNVEMGINAFFGKAVLGLIQAFVFNWIYFEMDSFNLHTHAIRRHVYSALTWFSVHLPFVMSFVLSASALGVLVRAHDISSAPLESLSETFVSRSENHISEGLAWFYCGGLGISLLCLAIISATHVHRTIPNQRLRKPVRLAYRVCVSIVIITLPLAHLNSLQLIATTTGLVVSVLVLELVGVSCWGENFLWEKECPMIFTFTCIGVVPVASTIVEDLDGKHSSSANSALLVTIWELGEAAGPLLIAPMSEIFGRYPVFNACNIGFIAATILAVLSQNSGVFIAARMLTGLCVASNVLNPAIIGDIFESEERGSAMSLVMLAPLIGGAIGPAISGAIAQTLGWRRMLTIAAALAIACEVLFLVYFRETYKMTILRRRAAKTMQETGEISESRTTHEHLAKLWHSMTRPFAVLFGSTVLMLLSLFASVAFSFFYVVSVSLPIILIEKYDFKLAMIGTTFISFSVGSFCSVLVCNFTLDRIYVKLRGPDGAKGKPEYRLPLSIIGAILLPFSVTAYGWIAEHRLPVLLLLASVALMGFSLLLTVIPLSAYVVDACGMYSASAMTGVIVTRCLMEMMEHGGDAPRKRASLTHFTRSRRPKRGELPE</sequence>
<evidence type="ECO:0000259" key="8">
    <source>
        <dbReference type="PROSITE" id="PS50850"/>
    </source>
</evidence>
<feature type="transmembrane region" description="Helical" evidence="7">
    <location>
        <begin position="743"/>
        <end position="765"/>
    </location>
</feature>
<keyword evidence="3 7" id="KW-1133">Transmembrane helix</keyword>
<dbReference type="PANTHER" id="PTHR23502:SF163">
    <property type="entry name" value="MAJOR FACILITATOR SUPERFAMILY (MFS) PROFILE DOMAIN-CONTAINING PROTEIN"/>
    <property type="match status" value="1"/>
</dbReference>
<feature type="domain" description="Major facilitator superfamily (MFS) profile" evidence="8">
    <location>
        <begin position="591"/>
        <end position="1031"/>
    </location>
</feature>
<feature type="transmembrane region" description="Helical" evidence="7">
    <location>
        <begin position="655"/>
        <end position="674"/>
    </location>
</feature>
<dbReference type="RefSeq" id="XP_038789490.1">
    <property type="nucleotide sequence ID" value="XM_038928212.1"/>
</dbReference>
<keyword evidence="10" id="KW-1185">Reference proteome</keyword>
<feature type="transmembrane region" description="Helical" evidence="7">
    <location>
        <begin position="298"/>
        <end position="322"/>
    </location>
</feature>
<dbReference type="InterPro" id="IPR020846">
    <property type="entry name" value="MFS_dom"/>
</dbReference>
<feature type="transmembrane region" description="Helical" evidence="7">
    <location>
        <begin position="569"/>
        <end position="586"/>
    </location>
</feature>
<accession>A0A8H7EGV0</accession>
<dbReference type="SUPFAM" id="SSF103473">
    <property type="entry name" value="MFS general substrate transporter"/>
    <property type="match status" value="1"/>
</dbReference>
<feature type="region of interest" description="Disordered" evidence="6">
    <location>
        <begin position="1"/>
        <end position="37"/>
    </location>
</feature>
<evidence type="ECO:0000256" key="6">
    <source>
        <dbReference type="SAM" id="MobiDB-lite"/>
    </source>
</evidence>
<protein>
    <recommendedName>
        <fullName evidence="8">Major facilitator superfamily (MFS) profile domain-containing protein</fullName>
    </recommendedName>
</protein>
<evidence type="ECO:0000256" key="3">
    <source>
        <dbReference type="ARBA" id="ARBA00022989"/>
    </source>
</evidence>
<feature type="transmembrane region" description="Helical" evidence="7">
    <location>
        <begin position="925"/>
        <end position="946"/>
    </location>
</feature>
<reference evidence="9" key="1">
    <citation type="submission" date="2020-01" db="EMBL/GenBank/DDBJ databases">
        <authorList>
            <person name="Feng Z.H.Z."/>
        </authorList>
    </citation>
    <scope>NUCLEOTIDE SEQUENCE</scope>
    <source>
        <strain evidence="9">CBS107.38</strain>
    </source>
</reference>
<comment type="subcellular location">
    <subcellularLocation>
        <location evidence="1">Membrane</location>
        <topology evidence="1">Multi-pass membrane protein</topology>
    </subcellularLocation>
</comment>
<comment type="similarity">
    <text evidence="5">Belongs to the major facilitator superfamily. CAR1 family.</text>
</comment>
<dbReference type="InterPro" id="IPR036259">
    <property type="entry name" value="MFS_trans_sf"/>
</dbReference>
<feature type="transmembrane region" description="Helical" evidence="7">
    <location>
        <begin position="709"/>
        <end position="731"/>
    </location>
</feature>
<dbReference type="GO" id="GO:0016020">
    <property type="term" value="C:membrane"/>
    <property type="evidence" value="ECO:0007669"/>
    <property type="project" value="UniProtKB-SubCell"/>
</dbReference>
<evidence type="ECO:0000256" key="1">
    <source>
        <dbReference type="ARBA" id="ARBA00004141"/>
    </source>
</evidence>
<feature type="compositionally biased region" description="Polar residues" evidence="6">
    <location>
        <begin position="1"/>
        <end position="19"/>
    </location>
</feature>
<dbReference type="PANTHER" id="PTHR23502">
    <property type="entry name" value="MAJOR FACILITATOR SUPERFAMILY"/>
    <property type="match status" value="1"/>
</dbReference>
<feature type="transmembrane region" description="Helical" evidence="7">
    <location>
        <begin position="952"/>
        <end position="978"/>
    </location>
</feature>
<dbReference type="Gene3D" id="1.20.1250.20">
    <property type="entry name" value="MFS general substrate transporter like domains"/>
    <property type="match status" value="1"/>
</dbReference>
<feature type="transmembrane region" description="Helical" evidence="7">
    <location>
        <begin position="359"/>
        <end position="377"/>
    </location>
</feature>
<dbReference type="InterPro" id="IPR011701">
    <property type="entry name" value="MFS"/>
</dbReference>
<gene>
    <name evidence="9" type="ORF">GT037_003165</name>
</gene>
<keyword evidence="4 7" id="KW-0472">Membrane</keyword>
<feature type="compositionally biased region" description="Basic residues" evidence="6">
    <location>
        <begin position="23"/>
        <end position="37"/>
    </location>
</feature>
<name>A0A8H7EGV0_9PLEO</name>
<feature type="compositionally biased region" description="Basic residues" evidence="6">
    <location>
        <begin position="1011"/>
        <end position="1025"/>
    </location>
</feature>
<comment type="caution">
    <text evidence="9">The sequence shown here is derived from an EMBL/GenBank/DDBJ whole genome shotgun (WGS) entry which is preliminary data.</text>
</comment>
<feature type="transmembrane region" description="Helical" evidence="7">
    <location>
        <begin position="329"/>
        <end position="347"/>
    </location>
</feature>
<evidence type="ECO:0000256" key="2">
    <source>
        <dbReference type="ARBA" id="ARBA00022692"/>
    </source>
</evidence>
<dbReference type="GeneID" id="62201390"/>
<dbReference type="PROSITE" id="PS50850">
    <property type="entry name" value="MFS"/>
    <property type="match status" value="1"/>
</dbReference>
<feature type="transmembrane region" description="Helical" evidence="7">
    <location>
        <begin position="592"/>
        <end position="614"/>
    </location>
</feature>
<evidence type="ECO:0000313" key="9">
    <source>
        <dbReference type="EMBL" id="KAF7679417.1"/>
    </source>
</evidence>
<feature type="transmembrane region" description="Helical" evidence="7">
    <location>
        <begin position="686"/>
        <end position="703"/>
    </location>
</feature>
<feature type="transmembrane region" description="Helical" evidence="7">
    <location>
        <begin position="837"/>
        <end position="861"/>
    </location>
</feature>
<feature type="transmembrane region" description="Helical" evidence="7">
    <location>
        <begin position="626"/>
        <end position="643"/>
    </location>
</feature>
<evidence type="ECO:0000313" key="10">
    <source>
        <dbReference type="Proteomes" id="UP000596902"/>
    </source>
</evidence>
<evidence type="ECO:0000256" key="4">
    <source>
        <dbReference type="ARBA" id="ARBA00023136"/>
    </source>
</evidence>
<feature type="transmembrane region" description="Helical" evidence="7">
    <location>
        <begin position="478"/>
        <end position="502"/>
    </location>
</feature>
<feature type="transmembrane region" description="Helical" evidence="7">
    <location>
        <begin position="413"/>
        <end position="430"/>
    </location>
</feature>
<feature type="region of interest" description="Disordered" evidence="6">
    <location>
        <begin position="1008"/>
        <end position="1031"/>
    </location>
</feature>
<evidence type="ECO:0000256" key="7">
    <source>
        <dbReference type="SAM" id="Phobius"/>
    </source>
</evidence>
<feature type="transmembrane region" description="Helical" evidence="7">
    <location>
        <begin position="531"/>
        <end position="549"/>
    </location>
</feature>
<dbReference type="Pfam" id="PF07690">
    <property type="entry name" value="MFS_1"/>
    <property type="match status" value="1"/>
</dbReference>
<evidence type="ECO:0000256" key="5">
    <source>
        <dbReference type="ARBA" id="ARBA00038347"/>
    </source>
</evidence>
<keyword evidence="2 7" id="KW-0812">Transmembrane</keyword>
<feature type="transmembrane region" description="Helical" evidence="7">
    <location>
        <begin position="211"/>
        <end position="230"/>
    </location>
</feature>
<dbReference type="EMBL" id="JAAABM010000003">
    <property type="protein sequence ID" value="KAF7679417.1"/>
    <property type="molecule type" value="Genomic_DNA"/>
</dbReference>
<dbReference type="GO" id="GO:0022857">
    <property type="term" value="F:transmembrane transporter activity"/>
    <property type="evidence" value="ECO:0007669"/>
    <property type="project" value="InterPro"/>
</dbReference>
<proteinExistence type="inferred from homology"/>
<feature type="transmembrane region" description="Helical" evidence="7">
    <location>
        <begin position="275"/>
        <end position="292"/>
    </location>
</feature>
<organism evidence="9 10">
    <name type="scientific">Alternaria burnsii</name>
    <dbReference type="NCBI Taxonomy" id="1187904"/>
    <lineage>
        <taxon>Eukaryota</taxon>
        <taxon>Fungi</taxon>
        <taxon>Dikarya</taxon>
        <taxon>Ascomycota</taxon>
        <taxon>Pezizomycotina</taxon>
        <taxon>Dothideomycetes</taxon>
        <taxon>Pleosporomycetidae</taxon>
        <taxon>Pleosporales</taxon>
        <taxon>Pleosporineae</taxon>
        <taxon>Pleosporaceae</taxon>
        <taxon>Alternaria</taxon>
        <taxon>Alternaria sect. Alternaria</taxon>
    </lineage>
</organism>
<dbReference type="AlphaFoldDB" id="A0A8H7EGV0"/>
<dbReference type="FunFam" id="1.20.1250.20:FF:000509">
    <property type="entry name" value="MFS general substrate transporter"/>
    <property type="match status" value="1"/>
</dbReference>
<feature type="transmembrane region" description="Helical" evidence="7">
    <location>
        <begin position="242"/>
        <end position="263"/>
    </location>
</feature>
<reference evidence="9" key="2">
    <citation type="submission" date="2020-08" db="EMBL/GenBank/DDBJ databases">
        <title>Draft Genome Sequence of Cumin Blight Pathogen Alternaria burnsii.</title>
        <authorList>
            <person name="Feng Z."/>
        </authorList>
    </citation>
    <scope>NUCLEOTIDE SEQUENCE</scope>
    <source>
        <strain evidence="9">CBS107.38</strain>
    </source>
</reference>
<feature type="transmembrane region" description="Helical" evidence="7">
    <location>
        <begin position="881"/>
        <end position="904"/>
    </location>
</feature>
<dbReference type="Pfam" id="PF06772">
    <property type="entry name" value="LtrA"/>
    <property type="match status" value="1"/>
</dbReference>
<dbReference type="InterPro" id="IPR010640">
    <property type="entry name" value="Low_temperature_requirement_A"/>
</dbReference>
<dbReference type="Proteomes" id="UP000596902">
    <property type="component" value="Unassembled WGS sequence"/>
</dbReference>
<feature type="transmembrane region" description="Helical" evidence="7">
    <location>
        <begin position="436"/>
        <end position="457"/>
    </location>
</feature>